<feature type="active site" evidence="5">
    <location>
        <position position="211"/>
    </location>
</feature>
<keyword evidence="8" id="KW-0378">Hydrolase</keyword>
<evidence type="ECO:0000256" key="4">
    <source>
        <dbReference type="PIRNR" id="PIRNR011789"/>
    </source>
</evidence>
<dbReference type="Gene3D" id="3.40.1350.10">
    <property type="match status" value="1"/>
</dbReference>
<evidence type="ECO:0000256" key="1">
    <source>
        <dbReference type="ARBA" id="ARBA00008078"/>
    </source>
</evidence>
<dbReference type="CDD" id="cd22363">
    <property type="entry name" value="tRNA-intron_lyase_C"/>
    <property type="match status" value="1"/>
</dbReference>
<dbReference type="NCBIfam" id="TIGR00324">
    <property type="entry name" value="endA"/>
    <property type="match status" value="1"/>
</dbReference>
<feature type="active site" evidence="5">
    <location>
        <position position="255"/>
    </location>
</feature>
<dbReference type="EMBL" id="KV921309">
    <property type="protein sequence ID" value="ORE19521.1"/>
    <property type="molecule type" value="Genomic_DNA"/>
</dbReference>
<keyword evidence="8" id="KW-0255">Endonuclease</keyword>
<dbReference type="SUPFAM" id="SSF53032">
    <property type="entry name" value="tRNA-intron endonuclease catalytic domain-like"/>
    <property type="match status" value="1"/>
</dbReference>
<comment type="similarity">
    <text evidence="1 4">Belongs to the tRNA-intron endonuclease family.</text>
</comment>
<dbReference type="Pfam" id="PF01974">
    <property type="entry name" value="tRNA_int_endo"/>
    <property type="match status" value="1"/>
</dbReference>
<dbReference type="EC" id="4.6.1.16" evidence="4"/>
<name>A0A0A1NJ98_RHIZD</name>
<dbReference type="InterPro" id="IPR016589">
    <property type="entry name" value="tRNA_splic_SEN2"/>
</dbReference>
<feature type="domain" description="tRNA intron endonuclease catalytic" evidence="6">
    <location>
        <begin position="184"/>
        <end position="266"/>
    </location>
</feature>
<dbReference type="Proteomes" id="UP000242381">
    <property type="component" value="Unassembled WGS sequence"/>
</dbReference>
<dbReference type="PANTHER" id="PTHR21227">
    <property type="entry name" value="TRNA-SPLICING ENDONUCLEASE SUBUNIT SEN2"/>
    <property type="match status" value="1"/>
</dbReference>
<evidence type="ECO:0000313" key="9">
    <source>
        <dbReference type="Proteomes" id="UP000242381"/>
    </source>
</evidence>
<dbReference type="GO" id="GO:0000379">
    <property type="term" value="P:tRNA-type intron splice site recognition and cleavage"/>
    <property type="evidence" value="ECO:0007669"/>
    <property type="project" value="TreeGrafter"/>
</dbReference>
<feature type="active site" evidence="5">
    <location>
        <position position="219"/>
    </location>
</feature>
<dbReference type="InterPro" id="IPR006676">
    <property type="entry name" value="tRNA_splic"/>
</dbReference>
<dbReference type="InterPro" id="IPR036167">
    <property type="entry name" value="tRNA_intron_Endo_cat-like_sf"/>
</dbReference>
<dbReference type="PIRSF" id="PIRSF011789">
    <property type="entry name" value="tRNA_splic_SEN2"/>
    <property type="match status" value="1"/>
</dbReference>
<dbReference type="PANTHER" id="PTHR21227:SF0">
    <property type="entry name" value="TRNA-SPLICING ENDONUCLEASE SUBUNIT SEN2"/>
    <property type="match status" value="1"/>
</dbReference>
<dbReference type="AlphaFoldDB" id="A0A0A1NJ98"/>
<dbReference type="OMA" id="YSHPYWK"/>
<dbReference type="InterPro" id="IPR006678">
    <property type="entry name" value="tRNA_intron_Endonuc_N"/>
</dbReference>
<gene>
    <name evidence="8" type="ORF">BCV71DRAFT_262911</name>
</gene>
<dbReference type="GO" id="GO:0003676">
    <property type="term" value="F:nucleic acid binding"/>
    <property type="evidence" value="ECO:0007669"/>
    <property type="project" value="InterPro"/>
</dbReference>
<dbReference type="VEuPathDB" id="FungiDB:BCV72DRAFT_50679"/>
<dbReference type="Pfam" id="PF02778">
    <property type="entry name" value="tRNA_int_endo_N"/>
    <property type="match status" value="1"/>
</dbReference>
<keyword evidence="2 4" id="KW-0819">tRNA processing</keyword>
<evidence type="ECO:0000259" key="7">
    <source>
        <dbReference type="Pfam" id="PF02778"/>
    </source>
</evidence>
<dbReference type="InterPro" id="IPR011856">
    <property type="entry name" value="tRNA_endonuc-like_dom_sf"/>
</dbReference>
<protein>
    <recommendedName>
        <fullName evidence="4">tRNA-splicing endonuclease subunit Sen2</fullName>
        <ecNumber evidence="4">4.6.1.16</ecNumber>
    </recommendedName>
</protein>
<dbReference type="GO" id="GO:0000213">
    <property type="term" value="F:tRNA-intron lyase activity"/>
    <property type="evidence" value="ECO:0007669"/>
    <property type="project" value="UniProtKB-UniRule"/>
</dbReference>
<keyword evidence="3 4" id="KW-0456">Lyase</keyword>
<evidence type="ECO:0000256" key="2">
    <source>
        <dbReference type="ARBA" id="ARBA00022694"/>
    </source>
</evidence>
<evidence type="ECO:0000313" key="8">
    <source>
        <dbReference type="EMBL" id="ORE19521.1"/>
    </source>
</evidence>
<evidence type="ECO:0000256" key="3">
    <source>
        <dbReference type="ARBA" id="ARBA00023239"/>
    </source>
</evidence>
<feature type="domain" description="tRNA intron endonuclease N-terminal" evidence="7">
    <location>
        <begin position="58"/>
        <end position="171"/>
    </location>
</feature>
<evidence type="ECO:0000259" key="6">
    <source>
        <dbReference type="Pfam" id="PF01974"/>
    </source>
</evidence>
<reference evidence="8 9" key="1">
    <citation type="journal article" date="2016" name="Proc. Natl. Acad. Sci. U.S.A.">
        <title>Lipid metabolic changes in an early divergent fungus govern the establishment of a mutualistic symbiosis with endobacteria.</title>
        <authorList>
            <person name="Lastovetsky O.A."/>
            <person name="Gaspar M.L."/>
            <person name="Mondo S.J."/>
            <person name="LaButti K.M."/>
            <person name="Sandor L."/>
            <person name="Grigoriev I.V."/>
            <person name="Henry S.A."/>
            <person name="Pawlowska T.E."/>
        </authorList>
    </citation>
    <scope>NUCLEOTIDE SEQUENCE [LARGE SCALE GENOMIC DNA]</scope>
    <source>
        <strain evidence="8 9">ATCC 11559</strain>
    </source>
</reference>
<organism evidence="8 9">
    <name type="scientific">Rhizopus microsporus</name>
    <dbReference type="NCBI Taxonomy" id="58291"/>
    <lineage>
        <taxon>Eukaryota</taxon>
        <taxon>Fungi</taxon>
        <taxon>Fungi incertae sedis</taxon>
        <taxon>Mucoromycota</taxon>
        <taxon>Mucoromycotina</taxon>
        <taxon>Mucoromycetes</taxon>
        <taxon>Mucorales</taxon>
        <taxon>Mucorineae</taxon>
        <taxon>Rhizopodaceae</taxon>
        <taxon>Rhizopus</taxon>
    </lineage>
</organism>
<keyword evidence="8" id="KW-0540">Nuclease</keyword>
<dbReference type="GO" id="GO:0005737">
    <property type="term" value="C:cytoplasm"/>
    <property type="evidence" value="ECO:0007669"/>
    <property type="project" value="TreeGrafter"/>
</dbReference>
<proteinExistence type="inferred from homology"/>
<accession>A0A0A1NJ98</accession>
<evidence type="ECO:0000256" key="5">
    <source>
        <dbReference type="PIRSR" id="PIRSR011789-1"/>
    </source>
</evidence>
<comment type="function">
    <text evidence="4">Constitutes one of the two catalytic subunit of the tRNA-splicing endonuclease complex, a complex responsible for identification and cleavage of the splice sites in pre-tRNA. It cleaves pre-tRNA at the 5'- and 3'-splice sites to release the intron. The products are an intron and two tRNA half-molecules bearing 2',3'-cyclic phosphate and 5'-OH termini. There are no conserved sequences at the splice sites, but the intron is invariably located at the same site in the gene, placing the splice sites an invariant distance from the constant structural features of the tRNA body.</text>
</comment>
<dbReference type="InterPro" id="IPR006677">
    <property type="entry name" value="tRNA_intron_Endonuc_cat-like"/>
</dbReference>
<sequence>MKKGNPIVIKPLPIEVYEANTIYRRIIQLCLSWFHYYFKRPPYQATFLEFGNFIWVHNEHRHQIYNYGFFGKGSLSRSEPTWLSRTIEQHKLSLEDVTVERRKKRREKKRNEAIKDDQDKYQPDQLLDLVEYKDMETLQLDPCEAYFLIFALKVLDIRNSKQKLLSIEQCWTKFCQNDPTFHYTYAVYHYYRSLGWVPKSGIKFGVDFVLYKLGPAYRHADYAVIIIPLQEGQPEGTKSWQWLLRLNRICTQVKKTLVLCYVTIPESINHIENYRIQEVVYKRWSAQKNRE</sequence>
<dbReference type="GO" id="GO:0000214">
    <property type="term" value="C:tRNA-intron endonuclease complex"/>
    <property type="evidence" value="ECO:0007669"/>
    <property type="project" value="UniProtKB-UniRule"/>
</dbReference>